<accession>A0A239IZK2</accession>
<evidence type="ECO:0000259" key="5">
    <source>
        <dbReference type="PROSITE" id="PS50983"/>
    </source>
</evidence>
<dbReference type="AlphaFoldDB" id="A0A239IZK2"/>
<dbReference type="InterPro" id="IPR051313">
    <property type="entry name" value="Bact_iron-sidero_bind"/>
</dbReference>
<dbReference type="GO" id="GO:0030288">
    <property type="term" value="C:outer membrane-bounded periplasmic space"/>
    <property type="evidence" value="ECO:0007669"/>
    <property type="project" value="TreeGrafter"/>
</dbReference>
<dbReference type="OrthoDB" id="9793175at2"/>
<protein>
    <submittedName>
        <fullName evidence="6">Iron complex transport system substrate-binding protein</fullName>
    </submittedName>
</protein>
<dbReference type="Pfam" id="PF01497">
    <property type="entry name" value="Peripla_BP_2"/>
    <property type="match status" value="1"/>
</dbReference>
<dbReference type="SUPFAM" id="SSF53807">
    <property type="entry name" value="Helical backbone' metal receptor"/>
    <property type="match status" value="1"/>
</dbReference>
<gene>
    <name evidence="6" type="ORF">SAMN04488107_4561</name>
</gene>
<evidence type="ECO:0000313" key="7">
    <source>
        <dbReference type="Proteomes" id="UP000198386"/>
    </source>
</evidence>
<proteinExistence type="inferred from homology"/>
<dbReference type="PROSITE" id="PS50983">
    <property type="entry name" value="FE_B12_PBP"/>
    <property type="match status" value="1"/>
</dbReference>
<name>A0A239IZK2_9ACTN</name>
<evidence type="ECO:0000313" key="6">
    <source>
        <dbReference type="EMBL" id="SNS99020.1"/>
    </source>
</evidence>
<dbReference type="InterPro" id="IPR002491">
    <property type="entry name" value="ABC_transptr_periplasmic_BD"/>
</dbReference>
<dbReference type="PROSITE" id="PS51257">
    <property type="entry name" value="PROKAR_LIPOPROTEIN"/>
    <property type="match status" value="1"/>
</dbReference>
<dbReference type="CDD" id="cd01146">
    <property type="entry name" value="FhuD"/>
    <property type="match status" value="1"/>
</dbReference>
<dbReference type="RefSeq" id="WP_089406274.1">
    <property type="nucleotide sequence ID" value="NZ_FZOH01000013.1"/>
</dbReference>
<dbReference type="PANTHER" id="PTHR30532:SF25">
    <property type="entry name" value="IRON(III) DICITRATE-BINDING PERIPLASMIC PROTEIN"/>
    <property type="match status" value="1"/>
</dbReference>
<dbReference type="GO" id="GO:1901678">
    <property type="term" value="P:iron coordination entity transport"/>
    <property type="evidence" value="ECO:0007669"/>
    <property type="project" value="UniProtKB-ARBA"/>
</dbReference>
<sequence>MLWGRTGRGRGAGAVLAVAVLSGCGSTEAGAGSEAEAAPAEDTRTVEHAMGETEIAGEPERVVVLDTGELDATLALGVTPVGAVRTDVSDELPGFVTAAGADPADIAAVGTIAEPDLEAIAALEPDLILSNAVRHADVYEQLAGIAPTVFAEAIGESWQENLLLAGEALGRAEEAQELLDAHTARAEEVGARFGDPAATEVSVARFLDGTLVRLYGEGSFIGSVLADVGFARPPVQRTAETFVEVSPEQVTQADGDLLFYGAYGEEGATAAGEITGGPLWQSIPAVAQGRSVAVDDDRWFLGLGPLGAGLVLDDLEELAARL</sequence>
<dbReference type="Gene3D" id="3.40.50.1980">
    <property type="entry name" value="Nitrogenase molybdenum iron protein domain"/>
    <property type="match status" value="2"/>
</dbReference>
<comment type="subcellular location">
    <subcellularLocation>
        <location evidence="1">Cell envelope</location>
    </subcellularLocation>
</comment>
<keyword evidence="7" id="KW-1185">Reference proteome</keyword>
<reference evidence="7" key="1">
    <citation type="submission" date="2017-06" db="EMBL/GenBank/DDBJ databases">
        <authorList>
            <person name="Varghese N."/>
            <person name="Submissions S."/>
        </authorList>
    </citation>
    <scope>NUCLEOTIDE SEQUENCE [LARGE SCALE GENOMIC DNA]</scope>
    <source>
        <strain evidence="7">DSM 45423</strain>
    </source>
</reference>
<evidence type="ECO:0000256" key="3">
    <source>
        <dbReference type="ARBA" id="ARBA00022448"/>
    </source>
</evidence>
<keyword evidence="4" id="KW-0732">Signal</keyword>
<keyword evidence="3" id="KW-0813">Transport</keyword>
<evidence type="ECO:0000256" key="2">
    <source>
        <dbReference type="ARBA" id="ARBA00008814"/>
    </source>
</evidence>
<comment type="similarity">
    <text evidence="2">Belongs to the bacterial solute-binding protein 8 family.</text>
</comment>
<evidence type="ECO:0000256" key="4">
    <source>
        <dbReference type="ARBA" id="ARBA00022729"/>
    </source>
</evidence>
<dbReference type="EMBL" id="FZOH01000013">
    <property type="protein sequence ID" value="SNS99020.1"/>
    <property type="molecule type" value="Genomic_DNA"/>
</dbReference>
<dbReference type="PANTHER" id="PTHR30532">
    <property type="entry name" value="IRON III DICITRATE-BINDING PERIPLASMIC PROTEIN"/>
    <property type="match status" value="1"/>
</dbReference>
<dbReference type="Proteomes" id="UP000198386">
    <property type="component" value="Unassembled WGS sequence"/>
</dbReference>
<organism evidence="6 7">
    <name type="scientific">Geodermatophilus saharensis</name>
    <dbReference type="NCBI Taxonomy" id="1137994"/>
    <lineage>
        <taxon>Bacteria</taxon>
        <taxon>Bacillati</taxon>
        <taxon>Actinomycetota</taxon>
        <taxon>Actinomycetes</taxon>
        <taxon>Geodermatophilales</taxon>
        <taxon>Geodermatophilaceae</taxon>
        <taxon>Geodermatophilus</taxon>
    </lineage>
</organism>
<evidence type="ECO:0000256" key="1">
    <source>
        <dbReference type="ARBA" id="ARBA00004196"/>
    </source>
</evidence>
<feature type="domain" description="Fe/B12 periplasmic-binding" evidence="5">
    <location>
        <begin position="61"/>
        <end position="322"/>
    </location>
</feature>